<keyword evidence="2" id="KW-0805">Transcription regulation</keyword>
<comment type="similarity">
    <text evidence="1">Belongs to the LysR transcriptional regulatory family.</text>
</comment>
<sequence length="96" mass="11022">MQTDHTLLRTFLLVAQTQSFTKAAARLGVSRSAVSHAVSQLEQQLKLRLFHRTTRNVSTTEAGEQIYRRLLPLFDEIDIKIGEVQQGFGEEFRRSF</sequence>
<dbReference type="InterPro" id="IPR058163">
    <property type="entry name" value="LysR-type_TF_proteobact-type"/>
</dbReference>
<dbReference type="PROSITE" id="PS50931">
    <property type="entry name" value="HTH_LYSR"/>
    <property type="match status" value="1"/>
</dbReference>
<dbReference type="Gene3D" id="1.10.10.10">
    <property type="entry name" value="Winged helix-like DNA-binding domain superfamily/Winged helix DNA-binding domain"/>
    <property type="match status" value="1"/>
</dbReference>
<evidence type="ECO:0000256" key="1">
    <source>
        <dbReference type="ARBA" id="ARBA00009437"/>
    </source>
</evidence>
<evidence type="ECO:0000256" key="4">
    <source>
        <dbReference type="ARBA" id="ARBA00023163"/>
    </source>
</evidence>
<proteinExistence type="inferred from homology"/>
<dbReference type="EMBL" id="FWWV01000057">
    <property type="protein sequence ID" value="SMB89032.1"/>
    <property type="molecule type" value="Genomic_DNA"/>
</dbReference>
<dbReference type="PANTHER" id="PTHR30537">
    <property type="entry name" value="HTH-TYPE TRANSCRIPTIONAL REGULATOR"/>
    <property type="match status" value="1"/>
</dbReference>
<dbReference type="AlphaFoldDB" id="A0A1W1V6R8"/>
<dbReference type="Pfam" id="PF00126">
    <property type="entry name" value="HTH_1"/>
    <property type="match status" value="1"/>
</dbReference>
<keyword evidence="3" id="KW-0238">DNA-binding</keyword>
<name>A0A1W1V6R8_9PAST</name>
<keyword evidence="7" id="KW-1185">Reference proteome</keyword>
<reference evidence="7" key="1">
    <citation type="submission" date="2017-04" db="EMBL/GenBank/DDBJ databases">
        <authorList>
            <person name="Varghese N."/>
            <person name="Submissions S."/>
        </authorList>
    </citation>
    <scope>NUCLEOTIDE SEQUENCE [LARGE SCALE GENOMIC DNA]</scope>
    <source>
        <strain evidence="7">DSM 23072</strain>
    </source>
</reference>
<dbReference type="GO" id="GO:0043565">
    <property type="term" value="F:sequence-specific DNA binding"/>
    <property type="evidence" value="ECO:0007669"/>
    <property type="project" value="TreeGrafter"/>
</dbReference>
<dbReference type="InterPro" id="IPR000847">
    <property type="entry name" value="LysR_HTH_N"/>
</dbReference>
<dbReference type="GO" id="GO:0006351">
    <property type="term" value="P:DNA-templated transcription"/>
    <property type="evidence" value="ECO:0007669"/>
    <property type="project" value="TreeGrafter"/>
</dbReference>
<evidence type="ECO:0000256" key="2">
    <source>
        <dbReference type="ARBA" id="ARBA00023015"/>
    </source>
</evidence>
<organism evidence="6 7">
    <name type="scientific">Pasteurella testudinis DSM 23072</name>
    <dbReference type="NCBI Taxonomy" id="1122938"/>
    <lineage>
        <taxon>Bacteria</taxon>
        <taxon>Pseudomonadati</taxon>
        <taxon>Pseudomonadota</taxon>
        <taxon>Gammaproteobacteria</taxon>
        <taxon>Pasteurellales</taxon>
        <taxon>Pasteurellaceae</taxon>
        <taxon>Pasteurella</taxon>
    </lineage>
</organism>
<dbReference type="GO" id="GO:0003700">
    <property type="term" value="F:DNA-binding transcription factor activity"/>
    <property type="evidence" value="ECO:0007669"/>
    <property type="project" value="InterPro"/>
</dbReference>
<dbReference type="InterPro" id="IPR036390">
    <property type="entry name" value="WH_DNA-bd_sf"/>
</dbReference>
<protein>
    <submittedName>
        <fullName evidence="6">Transcriptional regulator</fullName>
    </submittedName>
</protein>
<dbReference type="Proteomes" id="UP000192408">
    <property type="component" value="Unassembled WGS sequence"/>
</dbReference>
<dbReference type="PANTHER" id="PTHR30537:SF1">
    <property type="entry name" value="HTH-TYPE TRANSCRIPTIONAL REGULATOR PGRR"/>
    <property type="match status" value="1"/>
</dbReference>
<dbReference type="SUPFAM" id="SSF46785">
    <property type="entry name" value="Winged helix' DNA-binding domain"/>
    <property type="match status" value="1"/>
</dbReference>
<evidence type="ECO:0000256" key="3">
    <source>
        <dbReference type="ARBA" id="ARBA00023125"/>
    </source>
</evidence>
<evidence type="ECO:0000259" key="5">
    <source>
        <dbReference type="PROSITE" id="PS50931"/>
    </source>
</evidence>
<dbReference type="InterPro" id="IPR036388">
    <property type="entry name" value="WH-like_DNA-bd_sf"/>
</dbReference>
<keyword evidence="4" id="KW-0804">Transcription</keyword>
<accession>A0A1W1V6R8</accession>
<evidence type="ECO:0000313" key="7">
    <source>
        <dbReference type="Proteomes" id="UP000192408"/>
    </source>
</evidence>
<dbReference type="FunFam" id="1.10.10.10:FF:000001">
    <property type="entry name" value="LysR family transcriptional regulator"/>
    <property type="match status" value="1"/>
</dbReference>
<dbReference type="STRING" id="1122938.SAMN05660772_01273"/>
<dbReference type="PRINTS" id="PR00039">
    <property type="entry name" value="HTHLYSR"/>
</dbReference>
<gene>
    <name evidence="6" type="ORF">SAMN05660772_01273</name>
</gene>
<evidence type="ECO:0000313" key="6">
    <source>
        <dbReference type="EMBL" id="SMB89032.1"/>
    </source>
</evidence>
<feature type="domain" description="HTH lysR-type" evidence="5">
    <location>
        <begin position="1"/>
        <end position="60"/>
    </location>
</feature>